<dbReference type="PROSITE" id="PS50262">
    <property type="entry name" value="G_PROTEIN_RECEP_F1_2"/>
    <property type="match status" value="1"/>
</dbReference>
<gene>
    <name evidence="11" type="primary">LOC109466281</name>
</gene>
<comment type="subcellular location">
    <subcellularLocation>
        <location evidence="1">Membrane</location>
        <topology evidence="1">Multi-pass membrane protein</topology>
    </subcellularLocation>
</comment>
<feature type="domain" description="G-protein coupled receptors family 1 profile" evidence="9">
    <location>
        <begin position="50"/>
        <end position="121"/>
    </location>
</feature>
<evidence type="ECO:0000256" key="7">
    <source>
        <dbReference type="ARBA" id="ARBA00023224"/>
    </source>
</evidence>
<name>A0A6P4YLF3_BRABE</name>
<organism evidence="10 11">
    <name type="scientific">Branchiostoma belcheri</name>
    <name type="common">Amphioxus</name>
    <dbReference type="NCBI Taxonomy" id="7741"/>
    <lineage>
        <taxon>Eukaryota</taxon>
        <taxon>Metazoa</taxon>
        <taxon>Chordata</taxon>
        <taxon>Cephalochordata</taxon>
        <taxon>Leptocardii</taxon>
        <taxon>Amphioxiformes</taxon>
        <taxon>Branchiostomatidae</taxon>
        <taxon>Branchiostoma</taxon>
    </lineage>
</organism>
<keyword evidence="7" id="KW-0807">Transducer</keyword>
<evidence type="ECO:0000313" key="10">
    <source>
        <dbReference type="Proteomes" id="UP000515135"/>
    </source>
</evidence>
<dbReference type="GO" id="GO:0007631">
    <property type="term" value="P:feeding behavior"/>
    <property type="evidence" value="ECO:0007669"/>
    <property type="project" value="InterPro"/>
</dbReference>
<keyword evidence="4" id="KW-0297">G-protein coupled receptor</keyword>
<evidence type="ECO:0000256" key="2">
    <source>
        <dbReference type="ARBA" id="ARBA00022692"/>
    </source>
</evidence>
<dbReference type="RefSeq" id="XP_019619547.1">
    <property type="nucleotide sequence ID" value="XM_019763988.1"/>
</dbReference>
<keyword evidence="3 8" id="KW-1133">Transmembrane helix</keyword>
<evidence type="ECO:0000259" key="9">
    <source>
        <dbReference type="PROSITE" id="PS50262"/>
    </source>
</evidence>
<dbReference type="PRINTS" id="PR01064">
    <property type="entry name" value="OREXINR"/>
</dbReference>
<dbReference type="GO" id="GO:0005886">
    <property type="term" value="C:plasma membrane"/>
    <property type="evidence" value="ECO:0007669"/>
    <property type="project" value="TreeGrafter"/>
</dbReference>
<keyword evidence="6" id="KW-0675">Receptor</keyword>
<dbReference type="GO" id="GO:0016499">
    <property type="term" value="F:orexin receptor activity"/>
    <property type="evidence" value="ECO:0007669"/>
    <property type="project" value="InterPro"/>
</dbReference>
<dbReference type="GeneID" id="109466281"/>
<dbReference type="InterPro" id="IPR000204">
    <property type="entry name" value="Orexin_rcpt"/>
</dbReference>
<evidence type="ECO:0000256" key="5">
    <source>
        <dbReference type="ARBA" id="ARBA00023136"/>
    </source>
</evidence>
<reference evidence="11" key="1">
    <citation type="submission" date="2025-08" db="UniProtKB">
        <authorList>
            <consortium name="RefSeq"/>
        </authorList>
    </citation>
    <scope>IDENTIFICATION</scope>
    <source>
        <tissue evidence="11">Gonad</tissue>
    </source>
</reference>
<proteinExistence type="predicted"/>
<evidence type="ECO:0000256" key="3">
    <source>
        <dbReference type="ARBA" id="ARBA00022989"/>
    </source>
</evidence>
<dbReference type="AlphaFoldDB" id="A0A6P4YLF3"/>
<dbReference type="PANTHER" id="PTHR45695">
    <property type="entry name" value="LEUCOKININ RECEPTOR-RELATED"/>
    <property type="match status" value="1"/>
</dbReference>
<feature type="transmembrane region" description="Helical" evidence="8">
    <location>
        <begin position="71"/>
        <end position="91"/>
    </location>
</feature>
<feature type="transmembrane region" description="Helical" evidence="8">
    <location>
        <begin position="34"/>
        <end position="59"/>
    </location>
</feature>
<evidence type="ECO:0000256" key="1">
    <source>
        <dbReference type="ARBA" id="ARBA00004141"/>
    </source>
</evidence>
<evidence type="ECO:0000313" key="11">
    <source>
        <dbReference type="RefSeq" id="XP_019619547.1"/>
    </source>
</evidence>
<evidence type="ECO:0000256" key="8">
    <source>
        <dbReference type="SAM" id="Phobius"/>
    </source>
</evidence>
<evidence type="ECO:0000256" key="4">
    <source>
        <dbReference type="ARBA" id="ARBA00023040"/>
    </source>
</evidence>
<sequence>MDSFQEEGNITTPTTDYDLIEALWNSIYPKHYEWALIVGYILVFIFAILGNGLVCVVVARNSHMRTVTNYFIVNLSAGDLLVTIICLPPTLVVDIMETWFFGETMCKVFSYMQSVQEGERH</sequence>
<dbReference type="KEGG" id="bbel:109466281"/>
<dbReference type="SUPFAM" id="SSF81321">
    <property type="entry name" value="Family A G protein-coupled receptor-like"/>
    <property type="match status" value="1"/>
</dbReference>
<dbReference type="Pfam" id="PF00001">
    <property type="entry name" value="7tm_1"/>
    <property type="match status" value="1"/>
</dbReference>
<dbReference type="PANTHER" id="PTHR45695:SF15">
    <property type="entry name" value="OPSIN RH2"/>
    <property type="match status" value="1"/>
</dbReference>
<keyword evidence="2 8" id="KW-0812">Transmembrane</keyword>
<dbReference type="InterPro" id="IPR017452">
    <property type="entry name" value="GPCR_Rhodpsn_7TM"/>
</dbReference>
<evidence type="ECO:0000256" key="6">
    <source>
        <dbReference type="ARBA" id="ARBA00023170"/>
    </source>
</evidence>
<dbReference type="PRINTS" id="PR00237">
    <property type="entry name" value="GPCRRHODOPSN"/>
</dbReference>
<dbReference type="Gene3D" id="1.20.1070.10">
    <property type="entry name" value="Rhodopsin 7-helix transmembrane proteins"/>
    <property type="match status" value="1"/>
</dbReference>
<protein>
    <submittedName>
        <fullName evidence="11">Orexin receptor type 2-like</fullName>
    </submittedName>
</protein>
<dbReference type="InterPro" id="IPR000276">
    <property type="entry name" value="GPCR_Rhodpsn"/>
</dbReference>
<keyword evidence="5 8" id="KW-0472">Membrane</keyword>
<dbReference type="OrthoDB" id="10037617at2759"/>
<keyword evidence="10" id="KW-1185">Reference proteome</keyword>
<accession>A0A6P4YLF3</accession>
<dbReference type="Proteomes" id="UP000515135">
    <property type="component" value="Unplaced"/>
</dbReference>